<organism evidence="1 2">
    <name type="scientific">Candidatus Syntrophosphaera thermopropionivorans</name>
    <dbReference type="NCBI Taxonomy" id="2593015"/>
    <lineage>
        <taxon>Bacteria</taxon>
        <taxon>Pseudomonadati</taxon>
        <taxon>Candidatus Cloacimonadota</taxon>
        <taxon>Candidatus Cloacimonadia</taxon>
        <taxon>Candidatus Cloacimonadales</taxon>
        <taxon>Candidatus Cloacimonadaceae</taxon>
        <taxon>Candidatus Syntrophosphaera</taxon>
    </lineage>
</organism>
<gene>
    <name evidence="1" type="ORF">E0946_05915</name>
</gene>
<reference evidence="1" key="1">
    <citation type="submission" date="2019-03" db="EMBL/GenBank/DDBJ databases">
        <title>Candidatus Syntrophosphaera thermopropionivorans: a novel player in syntrophic propionate oxidation during anaerobic digestion.</title>
        <authorList>
            <person name="Dyksma S."/>
        </authorList>
    </citation>
    <scope>NUCLEOTIDE SEQUENCE</scope>
    <source>
        <strain evidence="1">W5</strain>
    </source>
</reference>
<sequence length="875" mass="96591">MKIKQITTLLLTLLICQISLGNHLSEIDSQITKGITNSSETLKASTPLAEDLFISEYVEGSSNNKALEIFNGTGHPVNLSDYKVQIFYNGAQNPGANINLNGILNNGDVFVIAHISASPDILKITNLSNGSLSFNGDDAITLTKISTNSYVDIFGVIGNDPGNAWIGPNGYSTLDKTLVRNPEVCHGVTINPSGTGPNAFTTLTTEWTLFDRDTFTNLGFHLFTGNNTEVDPPTIQTSNITGYPGVTSMTLEWTPGNGSRRIVKMNTVNSFTDPLDGSYPVANPIWANSGEQVIYNGSTQIVEDTPFNGCEVTNLNPSTTYWFRAYEYNGTGSNTKYLTTTATGNPASLTTLEGQGSGYYAGIDGYGANLKQQLHTLIKDTHTTKYSYAALITQIPYTDEDPENSDNLIEIYTGWSVNKNNFGNATTDWNREHTWSKSHGNFGDTPPAGTDLHHLRPCDSTVNSTKGNKDFAEGGNPVIDNSPPAGYTGETGCFQTTYSWEPRNDDKGDVARMIMYMAVRYEGDDPNFQTNLEMVDYIHSDENTNQPYYGKLSTLLRWHIIDPPDEREMQRNNRIAERQGNRNPFIDHPEYATRIWTPCPIANTNVTETSFTANWSQPIQATAYYFQLASDSLFINVLPGYNNLNVQLQTSKTISGLNSGSTYYYRLCSFFLEGYGMWSPFMSVTLTSPEPITASLSSSFPLDEYNLNGASLTLVLTGTTFTDNNLLISNFTLNNAPAGLSIQSVNYINPTTAIVTLNFNGLDFDINYYNVSITIAAEETLAHQEIITNSVTIYALIEGRALLSLEQEGYKLTIVPVIDASAYRIFGSINPYGFYSEITSSGNFEFGVPYNNIWHISFQALPEDRYFFKVAAMRQ</sequence>
<accession>A0AC61QI80</accession>
<keyword evidence="2" id="KW-1185">Reference proteome</keyword>
<dbReference type="EMBL" id="SMOG01000021">
    <property type="protein sequence ID" value="TDF72668.1"/>
    <property type="molecule type" value="Genomic_DNA"/>
</dbReference>
<evidence type="ECO:0000313" key="1">
    <source>
        <dbReference type="EMBL" id="TDF72668.1"/>
    </source>
</evidence>
<comment type="caution">
    <text evidence="1">The sequence shown here is derived from an EMBL/GenBank/DDBJ whole genome shotgun (WGS) entry which is preliminary data.</text>
</comment>
<dbReference type="Proteomes" id="UP000294588">
    <property type="component" value="Unassembled WGS sequence"/>
</dbReference>
<name>A0AC61QI80_9BACT</name>
<protein>
    <submittedName>
        <fullName evidence="1">Uncharacterized protein</fullName>
    </submittedName>
</protein>
<proteinExistence type="predicted"/>
<evidence type="ECO:0000313" key="2">
    <source>
        <dbReference type="Proteomes" id="UP000294588"/>
    </source>
</evidence>